<dbReference type="EMBL" id="JAJJMB010001716">
    <property type="protein sequence ID" value="KAI3955927.1"/>
    <property type="molecule type" value="Genomic_DNA"/>
</dbReference>
<dbReference type="InterPro" id="IPR004314">
    <property type="entry name" value="Neprosin"/>
</dbReference>
<dbReference type="Pfam" id="PF03080">
    <property type="entry name" value="Neprosin"/>
    <property type="match status" value="1"/>
</dbReference>
<accession>A0AAD4XXM9</accession>
<dbReference type="InterPro" id="IPR025521">
    <property type="entry name" value="Neprosin_propep"/>
</dbReference>
<name>A0AAD4XXM9_9MAGN</name>
<evidence type="ECO:0000313" key="3">
    <source>
        <dbReference type="EMBL" id="KAI3955927.1"/>
    </source>
</evidence>
<dbReference type="InterPro" id="IPR053168">
    <property type="entry name" value="Glutamic_endopeptidase"/>
</dbReference>
<dbReference type="PANTHER" id="PTHR31589:SF233">
    <property type="entry name" value="PROTEIN, PUTATIVE (DUF239)-RELATED"/>
    <property type="match status" value="1"/>
</dbReference>
<keyword evidence="1" id="KW-0812">Transmembrane</keyword>
<keyword evidence="4" id="KW-1185">Reference proteome</keyword>
<dbReference type="Pfam" id="PF14365">
    <property type="entry name" value="Neprosin_AP"/>
    <property type="match status" value="1"/>
</dbReference>
<dbReference type="Proteomes" id="UP001202328">
    <property type="component" value="Unassembled WGS sequence"/>
</dbReference>
<dbReference type="PROSITE" id="PS52045">
    <property type="entry name" value="NEPROSIN_PEP_CD"/>
    <property type="match status" value="1"/>
</dbReference>
<feature type="domain" description="Neprosin PEP catalytic" evidence="2">
    <location>
        <begin position="152"/>
        <end position="408"/>
    </location>
</feature>
<sequence>MKFLQISFIVYFILVSFTLISTIHCLHGERSISKVEEDDTEIERQLKALNKKAIKTIMTKIGEIIDCIDICKQPAFDNPLLKNHKIQMTPDSIRREATNKTISSSPIFGGLQREICPSGTVAIRRITKEDLVNAKKFIKKTRQVDANNTYPNAPTTNHFVFAKEVIEGKQYFGATAHISLHDLSVFRDEFSTSQIWLINGPQEQINSIEFGIMHDPLLFGDSRARLFSSWTADGHQTTGCYNMMCPGFVQVNRAVTFGKQFQASIYGQPAVDYYFIVRRAPISKDWWLSIGMDAEISEPVGYWPKELFTHLTDSASTVQYGGFASATSKPSTPPMGNGFLPQLSDFSKTAFMFKMKYVNETGHTVNLDRQSMQSHRSGKQECYDIMLASPVGEYDITMVYGGPGGICA</sequence>
<protein>
    <recommendedName>
        <fullName evidence="2">Neprosin PEP catalytic domain-containing protein</fullName>
    </recommendedName>
</protein>
<reference evidence="3" key="1">
    <citation type="submission" date="2022-04" db="EMBL/GenBank/DDBJ databases">
        <title>A functionally conserved STORR gene fusion in Papaver species that diverged 16.8 million years ago.</title>
        <authorList>
            <person name="Catania T."/>
        </authorList>
    </citation>
    <scope>NUCLEOTIDE SEQUENCE</scope>
    <source>
        <strain evidence="3">S-188037</strain>
    </source>
</reference>
<evidence type="ECO:0000256" key="1">
    <source>
        <dbReference type="SAM" id="Phobius"/>
    </source>
</evidence>
<evidence type="ECO:0000259" key="2">
    <source>
        <dbReference type="PROSITE" id="PS52045"/>
    </source>
</evidence>
<feature type="transmembrane region" description="Helical" evidence="1">
    <location>
        <begin position="6"/>
        <end position="26"/>
    </location>
</feature>
<organism evidence="3 4">
    <name type="scientific">Papaver atlanticum</name>
    <dbReference type="NCBI Taxonomy" id="357466"/>
    <lineage>
        <taxon>Eukaryota</taxon>
        <taxon>Viridiplantae</taxon>
        <taxon>Streptophyta</taxon>
        <taxon>Embryophyta</taxon>
        <taxon>Tracheophyta</taxon>
        <taxon>Spermatophyta</taxon>
        <taxon>Magnoliopsida</taxon>
        <taxon>Ranunculales</taxon>
        <taxon>Papaveraceae</taxon>
        <taxon>Papaveroideae</taxon>
        <taxon>Papaver</taxon>
    </lineage>
</organism>
<proteinExistence type="predicted"/>
<keyword evidence="1" id="KW-1133">Transmembrane helix</keyword>
<gene>
    <name evidence="3" type="ORF">MKW98_006287</name>
</gene>
<keyword evidence="1" id="KW-0472">Membrane</keyword>
<comment type="caution">
    <text evidence="3">The sequence shown here is derived from an EMBL/GenBank/DDBJ whole genome shotgun (WGS) entry which is preliminary data.</text>
</comment>
<evidence type="ECO:0000313" key="4">
    <source>
        <dbReference type="Proteomes" id="UP001202328"/>
    </source>
</evidence>
<dbReference type="PANTHER" id="PTHR31589">
    <property type="entry name" value="PROTEIN, PUTATIVE (DUF239)-RELATED-RELATED"/>
    <property type="match status" value="1"/>
</dbReference>
<dbReference type="Gene3D" id="3.90.1320.10">
    <property type="entry name" value="Outer-capsid protein sigma 3, large lobe"/>
    <property type="match status" value="1"/>
</dbReference>
<dbReference type="AlphaFoldDB" id="A0AAD4XXM9"/>